<protein>
    <submittedName>
        <fullName evidence="3">Uncharacterized protein</fullName>
    </submittedName>
</protein>
<dbReference type="Proteomes" id="UP000050795">
    <property type="component" value="Unassembled WGS sequence"/>
</dbReference>
<evidence type="ECO:0000256" key="1">
    <source>
        <dbReference type="SAM" id="Phobius"/>
    </source>
</evidence>
<keyword evidence="1" id="KW-1133">Transmembrane helix</keyword>
<reference evidence="2" key="1">
    <citation type="submission" date="2022-06" db="EMBL/GenBank/DDBJ databases">
        <authorList>
            <person name="Berger JAMES D."/>
            <person name="Berger JAMES D."/>
        </authorList>
    </citation>
    <scope>NUCLEOTIDE SEQUENCE [LARGE SCALE GENOMIC DNA]</scope>
</reference>
<keyword evidence="1" id="KW-0472">Membrane</keyword>
<accession>A0AA85J468</accession>
<evidence type="ECO:0000313" key="2">
    <source>
        <dbReference type="Proteomes" id="UP000050795"/>
    </source>
</evidence>
<proteinExistence type="predicted"/>
<dbReference type="WBParaSite" id="TREG1_139520.1">
    <property type="protein sequence ID" value="TREG1_139520.1"/>
    <property type="gene ID" value="TREG1_139520"/>
</dbReference>
<feature type="transmembrane region" description="Helical" evidence="1">
    <location>
        <begin position="16"/>
        <end position="37"/>
    </location>
</feature>
<organism evidence="2 3">
    <name type="scientific">Trichobilharzia regenti</name>
    <name type="common">Nasal bird schistosome</name>
    <dbReference type="NCBI Taxonomy" id="157069"/>
    <lineage>
        <taxon>Eukaryota</taxon>
        <taxon>Metazoa</taxon>
        <taxon>Spiralia</taxon>
        <taxon>Lophotrochozoa</taxon>
        <taxon>Platyhelminthes</taxon>
        <taxon>Trematoda</taxon>
        <taxon>Digenea</taxon>
        <taxon>Strigeidida</taxon>
        <taxon>Schistosomatoidea</taxon>
        <taxon>Schistosomatidae</taxon>
        <taxon>Trichobilharzia</taxon>
    </lineage>
</organism>
<keyword evidence="1" id="KW-0812">Transmembrane</keyword>
<reference evidence="3" key="2">
    <citation type="submission" date="2023-11" db="UniProtKB">
        <authorList>
            <consortium name="WormBaseParasite"/>
        </authorList>
    </citation>
    <scope>IDENTIFICATION</scope>
</reference>
<sequence>MLIPVNMENKLLYKEILVYNVLVIVCVHLIQIIRNIYATDFPHTILSSSQTFGNYLTKNKKQLTIFGLWKHTISLFCDAN</sequence>
<name>A0AA85J468_TRIRE</name>
<keyword evidence="2" id="KW-1185">Reference proteome</keyword>
<evidence type="ECO:0000313" key="3">
    <source>
        <dbReference type="WBParaSite" id="TREG1_139520.1"/>
    </source>
</evidence>
<dbReference type="AlphaFoldDB" id="A0AA85J468"/>